<feature type="non-terminal residue" evidence="2">
    <location>
        <position position="1"/>
    </location>
</feature>
<dbReference type="AlphaFoldDB" id="A0A0H2QZC4"/>
<gene>
    <name evidence="2" type="ORF">SCHPADRAFT_809226</name>
</gene>
<dbReference type="SUPFAM" id="SSF88723">
    <property type="entry name" value="PIN domain-like"/>
    <property type="match status" value="1"/>
</dbReference>
<dbReference type="SUPFAM" id="SSF47807">
    <property type="entry name" value="5' to 3' exonuclease, C-terminal subdomain"/>
    <property type="match status" value="1"/>
</dbReference>
<name>A0A0H2QZC4_9AGAM</name>
<evidence type="ECO:0000313" key="2">
    <source>
        <dbReference type="EMBL" id="KLO04744.1"/>
    </source>
</evidence>
<evidence type="ECO:0000259" key="1">
    <source>
        <dbReference type="SMART" id="SM00484"/>
    </source>
</evidence>
<dbReference type="InterPro" id="IPR006086">
    <property type="entry name" value="XPG-I_dom"/>
</dbReference>
<dbReference type="PANTHER" id="PTHR11081">
    <property type="entry name" value="FLAP ENDONUCLEASE FAMILY MEMBER"/>
    <property type="match status" value="1"/>
</dbReference>
<proteinExistence type="predicted"/>
<evidence type="ECO:0000313" key="3">
    <source>
        <dbReference type="Proteomes" id="UP000053477"/>
    </source>
</evidence>
<dbReference type="Proteomes" id="UP000053477">
    <property type="component" value="Unassembled WGS sequence"/>
</dbReference>
<dbReference type="InterPro" id="IPR006084">
    <property type="entry name" value="XPG/Rad2"/>
</dbReference>
<dbReference type="PRINTS" id="PR00853">
    <property type="entry name" value="XPGRADSUPER"/>
</dbReference>
<dbReference type="InterPro" id="IPR036279">
    <property type="entry name" value="5-3_exonuclease_C_sf"/>
</dbReference>
<sequence length="238" mass="26107">FRHGHGNVGENPELRMLYYRCSHLARYAVIPLFVFDGPGRPEQKREHIVQSNKRHWMELGLKMLLSGLGFDYVDAPGEAEAELSWRNSIGNIDAVISEDSDVLPFGAKVVLRMYVLYLSFSELLRNSQGNAISRGGLFLMALLCGGDYDTRGVSGCGFQTASELASLSFGDALLSAACSKTPDELALFIVGWRAEFLHELSSNSSGMLSCRRRALAASVPGLWPSVDVILAYARPKTS</sequence>
<dbReference type="SMART" id="SM00484">
    <property type="entry name" value="XPGI"/>
    <property type="match status" value="1"/>
</dbReference>
<keyword evidence="3" id="KW-1185">Reference proteome</keyword>
<dbReference type="GO" id="GO:0017108">
    <property type="term" value="F:5'-flap endonuclease activity"/>
    <property type="evidence" value="ECO:0007669"/>
    <property type="project" value="TreeGrafter"/>
</dbReference>
<protein>
    <submittedName>
        <fullName evidence="2">PIN domain-like protein</fullName>
    </submittedName>
</protein>
<feature type="domain" description="XPG-I" evidence="1">
    <location>
        <begin position="66"/>
        <end position="129"/>
    </location>
</feature>
<reference evidence="2 3" key="1">
    <citation type="submission" date="2015-04" db="EMBL/GenBank/DDBJ databases">
        <title>Complete genome sequence of Schizopora paradoxa KUC8140, a cosmopolitan wood degrader in East Asia.</title>
        <authorList>
            <consortium name="DOE Joint Genome Institute"/>
            <person name="Min B."/>
            <person name="Park H."/>
            <person name="Jang Y."/>
            <person name="Kim J.-J."/>
            <person name="Kim K.H."/>
            <person name="Pangilinan J."/>
            <person name="Lipzen A."/>
            <person name="Riley R."/>
            <person name="Grigoriev I.V."/>
            <person name="Spatafora J.W."/>
            <person name="Choi I.-G."/>
        </authorList>
    </citation>
    <scope>NUCLEOTIDE SEQUENCE [LARGE SCALE GENOMIC DNA]</scope>
    <source>
        <strain evidence="2 3">KUC8140</strain>
    </source>
</reference>
<organism evidence="2 3">
    <name type="scientific">Schizopora paradoxa</name>
    <dbReference type="NCBI Taxonomy" id="27342"/>
    <lineage>
        <taxon>Eukaryota</taxon>
        <taxon>Fungi</taxon>
        <taxon>Dikarya</taxon>
        <taxon>Basidiomycota</taxon>
        <taxon>Agaricomycotina</taxon>
        <taxon>Agaricomycetes</taxon>
        <taxon>Hymenochaetales</taxon>
        <taxon>Schizoporaceae</taxon>
        <taxon>Schizopora</taxon>
    </lineage>
</organism>
<dbReference type="CDD" id="cd09906">
    <property type="entry name" value="H3TH_YEN1"/>
    <property type="match status" value="1"/>
</dbReference>
<dbReference type="Gene3D" id="1.10.150.20">
    <property type="entry name" value="5' to 3' exonuclease, C-terminal subdomain"/>
    <property type="match status" value="1"/>
</dbReference>
<dbReference type="Pfam" id="PF00867">
    <property type="entry name" value="XPG_I"/>
    <property type="match status" value="1"/>
</dbReference>
<dbReference type="GO" id="GO:0008821">
    <property type="term" value="F:crossover junction DNA endonuclease activity"/>
    <property type="evidence" value="ECO:0007669"/>
    <property type="project" value="InterPro"/>
</dbReference>
<dbReference type="InParanoid" id="A0A0H2QZC4"/>
<dbReference type="GO" id="GO:0006281">
    <property type="term" value="P:DNA repair"/>
    <property type="evidence" value="ECO:0007669"/>
    <property type="project" value="UniProtKB-ARBA"/>
</dbReference>
<dbReference type="InterPro" id="IPR029060">
    <property type="entry name" value="PIN-like_dom_sf"/>
</dbReference>
<dbReference type="PANTHER" id="PTHR11081:SF75">
    <property type="entry name" value="ENDONUCLEASE, PUTATIVE (AFU_ORTHOLOGUE AFUA_3G13260)-RELATED"/>
    <property type="match status" value="1"/>
</dbReference>
<dbReference type="EMBL" id="KQ086444">
    <property type="protein sequence ID" value="KLO04744.1"/>
    <property type="molecule type" value="Genomic_DNA"/>
</dbReference>
<dbReference type="InterPro" id="IPR037316">
    <property type="entry name" value="Yen1_H3TH"/>
</dbReference>
<dbReference type="OrthoDB" id="2959108at2759"/>
<dbReference type="CDD" id="cd09870">
    <property type="entry name" value="PIN_YEN1"/>
    <property type="match status" value="1"/>
</dbReference>
<feature type="non-terminal residue" evidence="2">
    <location>
        <position position="238"/>
    </location>
</feature>
<dbReference type="Gene3D" id="3.40.50.1010">
    <property type="entry name" value="5'-nuclease"/>
    <property type="match status" value="2"/>
</dbReference>
<dbReference type="STRING" id="27342.A0A0H2QZC4"/>
<accession>A0A0H2QZC4</accession>